<reference evidence="3" key="1">
    <citation type="journal article" date="2010" name="Genome Res.">
        <title>Population genomic sequencing of Coccidioides fungi reveals recent hybridization and transposon control.</title>
        <authorList>
            <person name="Neafsey D.E."/>
            <person name="Barker B.M."/>
            <person name="Sharpton T.J."/>
            <person name="Stajich J.E."/>
            <person name="Park D.J."/>
            <person name="Whiston E."/>
            <person name="Hung C.-Y."/>
            <person name="McMahan C."/>
            <person name="White J."/>
            <person name="Sykes S."/>
            <person name="Heiman D."/>
            <person name="Young S."/>
            <person name="Zeng Q."/>
            <person name="Abouelleil A."/>
            <person name="Aftuck L."/>
            <person name="Bessette D."/>
            <person name="Brown A."/>
            <person name="FitzGerald M."/>
            <person name="Lui A."/>
            <person name="Macdonald J.P."/>
            <person name="Priest M."/>
            <person name="Orbach M.J."/>
            <person name="Galgiani J.N."/>
            <person name="Kirkland T.N."/>
            <person name="Cole G.T."/>
            <person name="Birren B.W."/>
            <person name="Henn M.R."/>
            <person name="Taylor J.W."/>
            <person name="Rounsley S.D."/>
        </authorList>
    </citation>
    <scope>NUCLEOTIDE SEQUENCE [LARGE SCALE GENOMIC DNA]</scope>
    <source>
        <strain evidence="3">RMSCC 757 / Silveira</strain>
    </source>
</reference>
<feature type="compositionally biased region" description="Polar residues" evidence="1">
    <location>
        <begin position="35"/>
        <end position="50"/>
    </location>
</feature>
<dbReference type="EMBL" id="GL636501">
    <property type="protein sequence ID" value="EFW15479.1"/>
    <property type="molecule type" value="Genomic_DNA"/>
</dbReference>
<feature type="compositionally biased region" description="Basic and acidic residues" evidence="1">
    <location>
        <begin position="64"/>
        <end position="78"/>
    </location>
</feature>
<evidence type="ECO:0000313" key="3">
    <source>
        <dbReference type="Proteomes" id="UP000002497"/>
    </source>
</evidence>
<feature type="region of interest" description="Disordered" evidence="1">
    <location>
        <begin position="101"/>
        <end position="143"/>
    </location>
</feature>
<gene>
    <name evidence="2" type="ORF">CPSG_07916</name>
</gene>
<feature type="compositionally biased region" description="Polar residues" evidence="1">
    <location>
        <begin position="124"/>
        <end position="143"/>
    </location>
</feature>
<organism evidence="3">
    <name type="scientific">Coccidioides posadasii (strain RMSCC 757 / Silveira)</name>
    <name type="common">Valley fever fungus</name>
    <dbReference type="NCBI Taxonomy" id="443226"/>
    <lineage>
        <taxon>Eukaryota</taxon>
        <taxon>Fungi</taxon>
        <taxon>Dikarya</taxon>
        <taxon>Ascomycota</taxon>
        <taxon>Pezizomycotina</taxon>
        <taxon>Eurotiomycetes</taxon>
        <taxon>Eurotiomycetidae</taxon>
        <taxon>Onygenales</taxon>
        <taxon>Onygenaceae</taxon>
        <taxon>Coccidioides</taxon>
    </lineage>
</organism>
<dbReference type="STRING" id="443226.E9DEC5"/>
<reference evidence="3" key="2">
    <citation type="submission" date="2010-03" db="EMBL/GenBank/DDBJ databases">
        <title>The genome sequence of Coccidioides posadasii strain Silveira.</title>
        <authorList>
            <consortium name="The Broad Institute Genome Sequencing Center for Infectious Disease"/>
            <person name="Neafsey D."/>
            <person name="Orbach M."/>
            <person name="Henn M.R."/>
            <person name="Cole G.T."/>
            <person name="Galgiani J."/>
            <person name="Gardner M.J."/>
            <person name="Kirkland T.N."/>
            <person name="Taylor J.W."/>
            <person name="Young S.K."/>
            <person name="Zeng Q."/>
            <person name="Koehrsen M."/>
            <person name="Alvarado L."/>
            <person name="Berlin A."/>
            <person name="Borenstein D."/>
            <person name="Chapman S.B."/>
            <person name="Chen Z."/>
            <person name="Engels R."/>
            <person name="Freedman E."/>
            <person name="Gellesch M."/>
            <person name="Goldberg J."/>
            <person name="Griggs A."/>
            <person name="Gujja S."/>
            <person name="Heilman E."/>
            <person name="Heiman D."/>
            <person name="Howarth C."/>
            <person name="Jen D."/>
            <person name="Larson L."/>
            <person name="Mehta T."/>
            <person name="Neiman D."/>
            <person name="Park D."/>
            <person name="Pearson M."/>
            <person name="Richards J."/>
            <person name="Roberts A."/>
            <person name="Saif S."/>
            <person name="Shea T."/>
            <person name="Shenoy N."/>
            <person name="Sisk P."/>
            <person name="Stolte C."/>
            <person name="Sykes S."/>
            <person name="Walk T."/>
            <person name="White J."/>
            <person name="Yandava C."/>
            <person name="Haas B."/>
            <person name="Nusbaum C."/>
            <person name="Birren B."/>
        </authorList>
    </citation>
    <scope>NUCLEOTIDE SEQUENCE [LARGE SCALE GENOMIC DNA]</scope>
    <source>
        <strain evidence="3">RMSCC 757 / Silveira</strain>
    </source>
</reference>
<dbReference type="HOGENOM" id="CLU_1015670_0_0_1"/>
<dbReference type="VEuPathDB" id="FungiDB:CPSG_07916"/>
<proteinExistence type="predicted"/>
<keyword evidence="3" id="KW-1185">Reference proteome</keyword>
<dbReference type="AlphaFoldDB" id="E9DEC5"/>
<feature type="compositionally biased region" description="Polar residues" evidence="1">
    <location>
        <begin position="7"/>
        <end position="18"/>
    </location>
</feature>
<sequence length="274" mass="31564">MSLDDLAQTTPFNKSTLFPSPMSVPAHTPYHSKPNLESQNQWLSSSQSVTPEEVLASKNSISHQESRHSEIICQENRKEKASRLSQSSVLENSCFEKQSSPLLSSSQVSTPTQTPHRERERQRQFSCLTDNSSDADTSYSRNHYQQSSTIGSLAYLTLTSDLDADLDGWDHINNSVQRGSREHLLCRQQREIRCVEKMLWKRHGNNWALIKELDKEMPKPRLWNHTQVDLKDQMQNVKIGLMRRGDPVPDDYCQIHLSDRHLKSIARGRLRQQE</sequence>
<protein>
    <submittedName>
        <fullName evidence="2">Uncharacterized protein</fullName>
    </submittedName>
</protein>
<dbReference type="Proteomes" id="UP000002497">
    <property type="component" value="Unassembled WGS sequence"/>
</dbReference>
<accession>E9DEC5</accession>
<evidence type="ECO:0000313" key="2">
    <source>
        <dbReference type="EMBL" id="EFW15479.1"/>
    </source>
</evidence>
<name>E9DEC5_COCPS</name>
<evidence type="ECO:0000256" key="1">
    <source>
        <dbReference type="SAM" id="MobiDB-lite"/>
    </source>
</evidence>
<feature type="region of interest" description="Disordered" evidence="1">
    <location>
        <begin position="1"/>
        <end position="78"/>
    </location>
</feature>
<feature type="compositionally biased region" description="Low complexity" evidence="1">
    <location>
        <begin position="101"/>
        <end position="114"/>
    </location>
</feature>